<dbReference type="InterPro" id="IPR036291">
    <property type="entry name" value="NAD(P)-bd_dom_sf"/>
</dbReference>
<dbReference type="Proteomes" id="UP000430146">
    <property type="component" value="Unassembled WGS sequence"/>
</dbReference>
<dbReference type="Gene3D" id="3.40.50.720">
    <property type="entry name" value="NAD(P)-binding Rossmann-like Domain"/>
    <property type="match status" value="1"/>
</dbReference>
<dbReference type="PRINTS" id="PR00081">
    <property type="entry name" value="GDHRDH"/>
</dbReference>
<dbReference type="Pfam" id="PF00106">
    <property type="entry name" value="adh_short"/>
    <property type="match status" value="1"/>
</dbReference>
<dbReference type="SUPFAM" id="SSF53474">
    <property type="entry name" value="alpha/beta-Hydrolases"/>
    <property type="match status" value="1"/>
</dbReference>
<dbReference type="InterPro" id="IPR002347">
    <property type="entry name" value="SDR_fam"/>
</dbReference>
<dbReference type="OrthoDB" id="4220752at2"/>
<dbReference type="Gene3D" id="3.40.50.1820">
    <property type="entry name" value="alpha/beta hydrolase"/>
    <property type="match status" value="1"/>
</dbReference>
<evidence type="ECO:0000256" key="2">
    <source>
        <dbReference type="ARBA" id="ARBA00023002"/>
    </source>
</evidence>
<sequence>MTRRFVETSDGVRIAVHEEGSANGPTLVLAHGHPDTHRVWDSVVPLLEARYRIIRYDNRGAGDSTAPKATSAYTMQRFADDFAAVIDDVSPGSAVHVLAHDWGSTGVWEFLTRPGSADRVASLTSVSGPSHHHVNRYIVDTLSRPYRPRRFLRGLGQLATLAAALPRSVPVKMYRANFVGTVAGARTAPRELSVEVPVQLIVNTLDPYIRPHFYDDVAGWVPQLWRRDIKAGHGSPTSHPQVLARSVAQLVDHLEGAPAARELLRAQVGRLRKPFGDMLVSVTGAGSGIGRETALAFARDGADVVISDVDQPALDETARLLAAVGAQAPSYTVDVADAAAVENFAERVCTEHGVPDIVVNNAGVGHAGFFLDTPAEEFDRVLDINFGGVVNGCRSFATRLAERGTGGHIVNVASMASYTPVNVMNAYCTSKAAVYMFSDCLRAELDSAGIGLTTICPGVIGTNIVETTRFSLPEARSHDAEKVRGRARRGFGVRRYGPEKVAKAIVAAVKSNKAIRPVTPEAYVLYGLAHAAPPAMRSGARGGNVL</sequence>
<dbReference type="PROSITE" id="PS00061">
    <property type="entry name" value="ADH_SHORT"/>
    <property type="match status" value="1"/>
</dbReference>
<dbReference type="CDD" id="cd05233">
    <property type="entry name" value="SDR_c"/>
    <property type="match status" value="1"/>
</dbReference>
<protein>
    <submittedName>
        <fullName evidence="4">Putative oxidoreductase EphD</fullName>
        <ecNumber evidence="4">1.-.-.-</ecNumber>
    </submittedName>
</protein>
<comment type="similarity">
    <text evidence="1">Belongs to the short-chain dehydrogenases/reductases (SDR) family.</text>
</comment>
<keyword evidence="2 4" id="KW-0560">Oxidoreductase</keyword>
<reference evidence="4 5" key="1">
    <citation type="submission" date="2019-11" db="EMBL/GenBank/DDBJ databases">
        <authorList>
            <person name="Holert J."/>
        </authorList>
    </citation>
    <scope>NUCLEOTIDE SEQUENCE [LARGE SCALE GENOMIC DNA]</scope>
    <source>
        <strain evidence="4">BC8_1</strain>
    </source>
</reference>
<evidence type="ECO:0000313" key="5">
    <source>
        <dbReference type="Proteomes" id="UP000430146"/>
    </source>
</evidence>
<gene>
    <name evidence="4" type="primary">ephD_3</name>
    <name evidence="4" type="ORF">AELLOGFF_05402</name>
</gene>
<dbReference type="InterPro" id="IPR020904">
    <property type="entry name" value="Sc_DH/Rdtase_CS"/>
</dbReference>
<dbReference type="PANTHER" id="PTHR43391:SF12">
    <property type="entry name" value="OXIDOREDUCTASE EPHD-RELATED"/>
    <property type="match status" value="1"/>
</dbReference>
<dbReference type="GO" id="GO:0016491">
    <property type="term" value="F:oxidoreductase activity"/>
    <property type="evidence" value="ECO:0007669"/>
    <property type="project" value="UniProtKB-KW"/>
</dbReference>
<accession>A0A5S9R2L1</accession>
<dbReference type="EMBL" id="CACSIP010000033">
    <property type="protein sequence ID" value="CAA0128060.1"/>
    <property type="molecule type" value="Genomic_DNA"/>
</dbReference>
<dbReference type="InterPro" id="IPR000073">
    <property type="entry name" value="AB_hydrolase_1"/>
</dbReference>
<feature type="domain" description="AB hydrolase-1" evidence="3">
    <location>
        <begin position="25"/>
        <end position="133"/>
    </location>
</feature>
<dbReference type="SUPFAM" id="SSF51735">
    <property type="entry name" value="NAD(P)-binding Rossmann-fold domains"/>
    <property type="match status" value="1"/>
</dbReference>
<dbReference type="PRINTS" id="PR00080">
    <property type="entry name" value="SDRFAMILY"/>
</dbReference>
<dbReference type="EC" id="1.-.-.-" evidence="4"/>
<keyword evidence="5" id="KW-1185">Reference proteome</keyword>
<organism evidence="4 5">
    <name type="scientific">Mycolicibacterium vanbaalenii</name>
    <name type="common">Mycobacterium vanbaalenii</name>
    <dbReference type="NCBI Taxonomy" id="110539"/>
    <lineage>
        <taxon>Bacteria</taxon>
        <taxon>Bacillati</taxon>
        <taxon>Actinomycetota</taxon>
        <taxon>Actinomycetes</taxon>
        <taxon>Mycobacteriales</taxon>
        <taxon>Mycobacteriaceae</taxon>
        <taxon>Mycolicibacterium</taxon>
    </lineage>
</organism>
<dbReference type="Pfam" id="PF00561">
    <property type="entry name" value="Abhydrolase_1"/>
    <property type="match status" value="1"/>
</dbReference>
<evidence type="ECO:0000256" key="1">
    <source>
        <dbReference type="ARBA" id="ARBA00006484"/>
    </source>
</evidence>
<name>A0A5S9R2L1_MYCVN</name>
<evidence type="ECO:0000313" key="4">
    <source>
        <dbReference type="EMBL" id="CAA0128060.1"/>
    </source>
</evidence>
<evidence type="ECO:0000259" key="3">
    <source>
        <dbReference type="Pfam" id="PF00561"/>
    </source>
</evidence>
<dbReference type="PANTHER" id="PTHR43391">
    <property type="entry name" value="RETINOL DEHYDROGENASE-RELATED"/>
    <property type="match status" value="1"/>
</dbReference>
<proteinExistence type="inferred from homology"/>
<dbReference type="AlphaFoldDB" id="A0A5S9R2L1"/>
<dbReference type="InterPro" id="IPR029058">
    <property type="entry name" value="AB_hydrolase_fold"/>
</dbReference>
<dbReference type="RefSeq" id="WP_159233103.1">
    <property type="nucleotide sequence ID" value="NZ_CACSIP010000033.1"/>
</dbReference>
<dbReference type="NCBIfam" id="NF004514">
    <property type="entry name" value="PRK05855.1"/>
    <property type="match status" value="1"/>
</dbReference>